<dbReference type="HOGENOM" id="CLU_2357824_0_0_11"/>
<evidence type="ECO:0000256" key="2">
    <source>
        <dbReference type="SAM" id="Phobius"/>
    </source>
</evidence>
<name>Q0SIX1_RHOJR</name>
<sequence length="96" mass="9848">MYQPVRLVAVVPGAFYVGSHKPLGAEGATGHMDAVDPIPFLAAGGIFSAVLGAVSGFVAARRGWQDTVPDPGGSAPGSSGRRSWTASPIVREGRWS</sequence>
<feature type="compositionally biased region" description="Low complexity" evidence="1">
    <location>
        <begin position="71"/>
        <end position="83"/>
    </location>
</feature>
<dbReference type="KEGG" id="rha:RHA1_ro00680"/>
<protein>
    <submittedName>
        <fullName evidence="3">Uncharacterized protein</fullName>
    </submittedName>
</protein>
<proteinExistence type="predicted"/>
<dbReference type="AlphaFoldDB" id="Q0SIX1"/>
<feature type="transmembrane region" description="Helical" evidence="2">
    <location>
        <begin position="38"/>
        <end position="60"/>
    </location>
</feature>
<feature type="region of interest" description="Disordered" evidence="1">
    <location>
        <begin position="64"/>
        <end position="96"/>
    </location>
</feature>
<keyword evidence="2" id="KW-0812">Transmembrane</keyword>
<evidence type="ECO:0000256" key="1">
    <source>
        <dbReference type="SAM" id="MobiDB-lite"/>
    </source>
</evidence>
<keyword evidence="2" id="KW-1133">Transmembrane helix</keyword>
<accession>Q0SIX1</accession>
<evidence type="ECO:0000313" key="4">
    <source>
        <dbReference type="Proteomes" id="UP000008710"/>
    </source>
</evidence>
<dbReference type="Proteomes" id="UP000008710">
    <property type="component" value="Chromosome"/>
</dbReference>
<gene>
    <name evidence="3" type="ordered locus">RHA1_ro00680</name>
</gene>
<evidence type="ECO:0000313" key="3">
    <source>
        <dbReference type="EMBL" id="ABG92515.1"/>
    </source>
</evidence>
<organism evidence="3 4">
    <name type="scientific">Rhodococcus jostii (strain RHA1)</name>
    <dbReference type="NCBI Taxonomy" id="101510"/>
    <lineage>
        <taxon>Bacteria</taxon>
        <taxon>Bacillati</taxon>
        <taxon>Actinomycetota</taxon>
        <taxon>Actinomycetes</taxon>
        <taxon>Mycobacteriales</taxon>
        <taxon>Nocardiaceae</taxon>
        <taxon>Rhodococcus</taxon>
    </lineage>
</organism>
<dbReference type="EMBL" id="CP000431">
    <property type="protein sequence ID" value="ABG92515.1"/>
    <property type="molecule type" value="Genomic_DNA"/>
</dbReference>
<keyword evidence="2" id="KW-0472">Membrane</keyword>
<reference evidence="4" key="1">
    <citation type="journal article" date="2006" name="Proc. Natl. Acad. Sci. U.S.A.">
        <title>The complete genome of Rhodococcus sp. RHA1 provides insights into a catabolic powerhouse.</title>
        <authorList>
            <person name="McLeod M.P."/>
            <person name="Warren R.L."/>
            <person name="Hsiao W.W.L."/>
            <person name="Araki N."/>
            <person name="Myhre M."/>
            <person name="Fernandes C."/>
            <person name="Miyazawa D."/>
            <person name="Wong W."/>
            <person name="Lillquist A.L."/>
            <person name="Wang D."/>
            <person name="Dosanjh M."/>
            <person name="Hara H."/>
            <person name="Petrescu A."/>
            <person name="Morin R.D."/>
            <person name="Yang G."/>
            <person name="Stott J.M."/>
            <person name="Schein J.E."/>
            <person name="Shin H."/>
            <person name="Smailus D."/>
            <person name="Siddiqui A.S."/>
            <person name="Marra M.A."/>
            <person name="Jones S.J.M."/>
            <person name="Holt R."/>
            <person name="Brinkman F.S.L."/>
            <person name="Miyauchi K."/>
            <person name="Fukuda M."/>
            <person name="Davies J.E."/>
            <person name="Mohn W.W."/>
            <person name="Eltis L.D."/>
        </authorList>
    </citation>
    <scope>NUCLEOTIDE SEQUENCE [LARGE SCALE GENOMIC DNA]</scope>
    <source>
        <strain evidence="4">RHA1</strain>
    </source>
</reference>